<protein>
    <submittedName>
        <fullName evidence="2">Transposase</fullName>
    </submittedName>
</protein>
<dbReference type="GO" id="GO:0006313">
    <property type="term" value="P:DNA transposition"/>
    <property type="evidence" value="ECO:0007669"/>
    <property type="project" value="InterPro"/>
</dbReference>
<dbReference type="Proteomes" id="UP000326354">
    <property type="component" value="Chromosome"/>
</dbReference>
<dbReference type="OrthoDB" id="278793at2"/>
<dbReference type="AlphaFoldDB" id="A0A5S9F1U4"/>
<dbReference type="InterPro" id="IPR036515">
    <property type="entry name" value="Transposase_17_sf"/>
</dbReference>
<dbReference type="KEGG" id="uam:UABAM_01115"/>
<sequence length="238" mass="28552">MRPIRISMINGLFHITTRCDNKNFYFQEEEDFRQYLNIVDRAREKYAFKLHAYCLTSNHVHLLISTPTENNLSKLMQYINGLYARNYNHRHKRTGHFWGERFYSTIIQSETHLLNTIFYIELNMTRNGVTRHPKEWKWSSYNQHTKGEGPIVIDFHELYLNLGGTMKQRKKKYINMMKERMVEKGLLSRQLHFTHGLIFGSESFINEIITKYTCHNYYKNRKSYSLDSNSSCLRKPST</sequence>
<evidence type="ECO:0000259" key="1">
    <source>
        <dbReference type="SMART" id="SM01321"/>
    </source>
</evidence>
<reference evidence="2 3" key="1">
    <citation type="submission" date="2019-08" db="EMBL/GenBank/DDBJ databases">
        <title>Complete genome sequence of Candidatus Uab amorphum.</title>
        <authorList>
            <person name="Shiratori T."/>
            <person name="Suzuki S."/>
            <person name="Kakizawa Y."/>
            <person name="Ishida K."/>
        </authorList>
    </citation>
    <scope>NUCLEOTIDE SEQUENCE [LARGE SCALE GENOMIC DNA]</scope>
    <source>
        <strain evidence="2 3">SRT547</strain>
    </source>
</reference>
<dbReference type="EMBL" id="AP019860">
    <property type="protein sequence ID" value="BBM82772.1"/>
    <property type="molecule type" value="Genomic_DNA"/>
</dbReference>
<dbReference type="GO" id="GO:0004803">
    <property type="term" value="F:transposase activity"/>
    <property type="evidence" value="ECO:0007669"/>
    <property type="project" value="InterPro"/>
</dbReference>
<accession>A0A5S9F1U4</accession>
<dbReference type="SMART" id="SM01321">
    <property type="entry name" value="Y1_Tnp"/>
    <property type="match status" value="1"/>
</dbReference>
<feature type="domain" description="Transposase IS200-like" evidence="1">
    <location>
        <begin position="8"/>
        <end position="123"/>
    </location>
</feature>
<dbReference type="Pfam" id="PF01797">
    <property type="entry name" value="Y1_Tnp"/>
    <property type="match status" value="1"/>
</dbReference>
<gene>
    <name evidence="2" type="ORF">UABAM_01115</name>
</gene>
<keyword evidence="3" id="KW-1185">Reference proteome</keyword>
<proteinExistence type="predicted"/>
<organism evidence="2 3">
    <name type="scientific">Uabimicrobium amorphum</name>
    <dbReference type="NCBI Taxonomy" id="2596890"/>
    <lineage>
        <taxon>Bacteria</taxon>
        <taxon>Pseudomonadati</taxon>
        <taxon>Planctomycetota</taxon>
        <taxon>Candidatus Uabimicrobiia</taxon>
        <taxon>Candidatus Uabimicrobiales</taxon>
        <taxon>Candidatus Uabimicrobiaceae</taxon>
        <taxon>Candidatus Uabimicrobium</taxon>
    </lineage>
</organism>
<evidence type="ECO:0000313" key="3">
    <source>
        <dbReference type="Proteomes" id="UP000326354"/>
    </source>
</evidence>
<name>A0A5S9F1U4_UABAM</name>
<dbReference type="Gene3D" id="3.30.70.1290">
    <property type="entry name" value="Transposase IS200-like"/>
    <property type="match status" value="1"/>
</dbReference>
<dbReference type="GO" id="GO:0003677">
    <property type="term" value="F:DNA binding"/>
    <property type="evidence" value="ECO:0007669"/>
    <property type="project" value="InterPro"/>
</dbReference>
<dbReference type="PANTHER" id="PTHR34322">
    <property type="entry name" value="TRANSPOSASE, Y1_TNP DOMAIN-CONTAINING"/>
    <property type="match status" value="1"/>
</dbReference>
<dbReference type="InterPro" id="IPR002686">
    <property type="entry name" value="Transposase_17"/>
</dbReference>
<evidence type="ECO:0000313" key="2">
    <source>
        <dbReference type="EMBL" id="BBM82772.1"/>
    </source>
</evidence>
<dbReference type="PANTHER" id="PTHR34322:SF2">
    <property type="entry name" value="TRANSPOSASE IS200-LIKE DOMAIN-CONTAINING PROTEIN"/>
    <property type="match status" value="1"/>
</dbReference>
<dbReference type="RefSeq" id="WP_151967004.1">
    <property type="nucleotide sequence ID" value="NZ_AP019860.1"/>
</dbReference>
<dbReference type="SUPFAM" id="SSF143422">
    <property type="entry name" value="Transposase IS200-like"/>
    <property type="match status" value="1"/>
</dbReference>